<accession>A0ABD2Z505</accession>
<evidence type="ECO:0000256" key="7">
    <source>
        <dbReference type="ARBA" id="ARBA00023125"/>
    </source>
</evidence>
<proteinExistence type="inferred from homology"/>
<name>A0ABD2Z505_9GENT</name>
<dbReference type="GO" id="GO:0003677">
    <property type="term" value="F:DNA binding"/>
    <property type="evidence" value="ECO:0007669"/>
    <property type="project" value="UniProtKB-KW"/>
</dbReference>
<keyword evidence="7" id="KW-0238">DNA-binding</keyword>
<dbReference type="PANTHER" id="PTHR14865">
    <property type="entry name" value="CST COMPLEX SUBUNIT CTC1"/>
    <property type="match status" value="1"/>
</dbReference>
<dbReference type="GO" id="GO:0005634">
    <property type="term" value="C:nucleus"/>
    <property type="evidence" value="ECO:0007669"/>
    <property type="project" value="UniProtKB-SubCell"/>
</dbReference>
<evidence type="ECO:0000256" key="5">
    <source>
        <dbReference type="ARBA" id="ARBA00022454"/>
    </source>
</evidence>
<evidence type="ECO:0000313" key="10">
    <source>
        <dbReference type="Proteomes" id="UP001630127"/>
    </source>
</evidence>
<keyword evidence="5" id="KW-0158">Chromosome</keyword>
<evidence type="ECO:0000256" key="6">
    <source>
        <dbReference type="ARBA" id="ARBA00022895"/>
    </source>
</evidence>
<dbReference type="InterPro" id="IPR028262">
    <property type="entry name" value="CTC1_plant"/>
</dbReference>
<keyword evidence="6" id="KW-0779">Telomere</keyword>
<dbReference type="InterPro" id="IPR042617">
    <property type="entry name" value="CTC1-like"/>
</dbReference>
<dbReference type="EMBL" id="JBJUIK010000011">
    <property type="protein sequence ID" value="KAL3514558.1"/>
    <property type="molecule type" value="Genomic_DNA"/>
</dbReference>
<comment type="subcellular location">
    <subcellularLocation>
        <location evidence="2">Chromosome</location>
        <location evidence="2">Telomere</location>
    </subcellularLocation>
    <subcellularLocation>
        <location evidence="1">Nucleus</location>
    </subcellularLocation>
</comment>
<dbReference type="GO" id="GO:0000781">
    <property type="term" value="C:chromosome, telomeric region"/>
    <property type="evidence" value="ECO:0007669"/>
    <property type="project" value="UniProtKB-SubCell"/>
</dbReference>
<dbReference type="PANTHER" id="PTHR14865:SF2">
    <property type="entry name" value="CST COMPLEX SUBUNIT CTC1"/>
    <property type="match status" value="1"/>
</dbReference>
<keyword evidence="10" id="KW-1185">Reference proteome</keyword>
<protein>
    <recommendedName>
        <fullName evidence="4">CST complex subunit CTC1</fullName>
    </recommendedName>
</protein>
<reference evidence="9 10" key="1">
    <citation type="submission" date="2024-11" db="EMBL/GenBank/DDBJ databases">
        <title>A near-complete genome assembly of Cinchona calisaya.</title>
        <authorList>
            <person name="Lian D.C."/>
            <person name="Zhao X.W."/>
            <person name="Wei L."/>
        </authorList>
    </citation>
    <scope>NUCLEOTIDE SEQUENCE [LARGE SCALE GENOMIC DNA]</scope>
    <source>
        <tissue evidence="9">Nenye</tissue>
    </source>
</reference>
<dbReference type="Proteomes" id="UP001630127">
    <property type="component" value="Unassembled WGS sequence"/>
</dbReference>
<sequence length="208" mass="23355">MKSLIVYFCGSASSWYPVIVRLIGGLISLSGLTKKLVYIRKDDSELMYVTTEKALLRLPEMAKRCISKEKADLRGFGEVGSYAGTVTGVYMQGMVMELDNEVLLLLTDNQLMLPHSLRVGAIVSLRNIHFVTSKFSWTKILVLGACFMTCICVESFSPLQTGCYKKSYSQNLLRKFVDSITFSARLWVLLTVTCFQKKFAGILSEKEI</sequence>
<evidence type="ECO:0000256" key="2">
    <source>
        <dbReference type="ARBA" id="ARBA00004574"/>
    </source>
</evidence>
<evidence type="ECO:0000256" key="8">
    <source>
        <dbReference type="ARBA" id="ARBA00023242"/>
    </source>
</evidence>
<dbReference type="Pfam" id="PF15491">
    <property type="entry name" value="CTC1_2"/>
    <property type="match status" value="1"/>
</dbReference>
<dbReference type="AlphaFoldDB" id="A0ABD2Z505"/>
<organism evidence="9 10">
    <name type="scientific">Cinchona calisaya</name>
    <dbReference type="NCBI Taxonomy" id="153742"/>
    <lineage>
        <taxon>Eukaryota</taxon>
        <taxon>Viridiplantae</taxon>
        <taxon>Streptophyta</taxon>
        <taxon>Embryophyta</taxon>
        <taxon>Tracheophyta</taxon>
        <taxon>Spermatophyta</taxon>
        <taxon>Magnoliopsida</taxon>
        <taxon>eudicotyledons</taxon>
        <taxon>Gunneridae</taxon>
        <taxon>Pentapetalae</taxon>
        <taxon>asterids</taxon>
        <taxon>lamiids</taxon>
        <taxon>Gentianales</taxon>
        <taxon>Rubiaceae</taxon>
        <taxon>Cinchonoideae</taxon>
        <taxon>Cinchoneae</taxon>
        <taxon>Cinchona</taxon>
    </lineage>
</organism>
<evidence type="ECO:0000256" key="4">
    <source>
        <dbReference type="ARBA" id="ARBA00016175"/>
    </source>
</evidence>
<comment type="caution">
    <text evidence="9">The sequence shown here is derived from an EMBL/GenBank/DDBJ whole genome shotgun (WGS) entry which is preliminary data.</text>
</comment>
<evidence type="ECO:0000313" key="9">
    <source>
        <dbReference type="EMBL" id="KAL3514558.1"/>
    </source>
</evidence>
<keyword evidence="8" id="KW-0539">Nucleus</keyword>
<gene>
    <name evidence="9" type="ORF">ACH5RR_027275</name>
</gene>
<comment type="similarity">
    <text evidence="3">Belongs to the CTC1 family.</text>
</comment>
<evidence type="ECO:0000256" key="1">
    <source>
        <dbReference type="ARBA" id="ARBA00004123"/>
    </source>
</evidence>
<evidence type="ECO:0000256" key="3">
    <source>
        <dbReference type="ARBA" id="ARBA00006332"/>
    </source>
</evidence>